<proteinExistence type="predicted"/>
<sequence>MFWLRKFFCFQCKSSQCSKQSSVFCPLTGSTLRLLFSTSHLPSTPCKLMQTPFLPPAAELFRLPGQGLKQCQPLTSQSYLLSPPGFLHPHPLACSVHISLGCRGANAVVLTSLVKSTLLCWLLLLSIYV</sequence>
<reference evidence="1" key="2">
    <citation type="submission" date="2025-09" db="UniProtKB">
        <authorList>
            <consortium name="Ensembl"/>
        </authorList>
    </citation>
    <scope>IDENTIFICATION</scope>
</reference>
<organism evidence="1 2">
    <name type="scientific">Cebus imitator</name>
    <name type="common">Panamanian white-faced capuchin</name>
    <name type="synonym">Cebus capucinus imitator</name>
    <dbReference type="NCBI Taxonomy" id="2715852"/>
    <lineage>
        <taxon>Eukaryota</taxon>
        <taxon>Metazoa</taxon>
        <taxon>Chordata</taxon>
        <taxon>Craniata</taxon>
        <taxon>Vertebrata</taxon>
        <taxon>Euteleostomi</taxon>
        <taxon>Mammalia</taxon>
        <taxon>Eutheria</taxon>
        <taxon>Euarchontoglires</taxon>
        <taxon>Primates</taxon>
        <taxon>Haplorrhini</taxon>
        <taxon>Platyrrhini</taxon>
        <taxon>Cebidae</taxon>
        <taxon>Cebinae</taxon>
        <taxon>Cebus</taxon>
    </lineage>
</organism>
<dbReference type="Proteomes" id="UP000233040">
    <property type="component" value="Unassembled WGS sequence"/>
</dbReference>
<evidence type="ECO:0000313" key="2">
    <source>
        <dbReference type="Proteomes" id="UP000233040"/>
    </source>
</evidence>
<keyword evidence="2" id="KW-1185">Reference proteome</keyword>
<dbReference type="OMA" id="QCKSPQC"/>
<dbReference type="Ensembl" id="ENSCCAT00000009531.1">
    <property type="protein sequence ID" value="ENSCCAP00000001387.1"/>
    <property type="gene ID" value="ENSCCAG00000009042.1"/>
</dbReference>
<evidence type="ECO:0000313" key="1">
    <source>
        <dbReference type="Ensembl" id="ENSCCAP00000001387.1"/>
    </source>
</evidence>
<accession>A0A2K5PCM9</accession>
<reference evidence="1" key="1">
    <citation type="submission" date="2025-08" db="UniProtKB">
        <authorList>
            <consortium name="Ensembl"/>
        </authorList>
    </citation>
    <scope>IDENTIFICATION</scope>
</reference>
<protein>
    <submittedName>
        <fullName evidence="1">Uncharacterized protein</fullName>
    </submittedName>
</protein>
<dbReference type="AlphaFoldDB" id="A0A2K5PCM9"/>
<dbReference type="GeneTree" id="ENSGT00910000146919"/>
<name>A0A2K5PCM9_CEBIM</name>